<evidence type="ECO:0000256" key="9">
    <source>
        <dbReference type="SAM" id="MobiDB-lite"/>
    </source>
</evidence>
<dbReference type="PROSITE" id="PS00125">
    <property type="entry name" value="SER_THR_PHOSPHATASE"/>
    <property type="match status" value="1"/>
</dbReference>
<dbReference type="PRINTS" id="PR00114">
    <property type="entry name" value="STPHPHTASE"/>
</dbReference>
<dbReference type="InterPro" id="IPR031675">
    <property type="entry name" value="STPPase_N"/>
</dbReference>
<sequence length="482" mass="52377">MGQGQSASKKSKKGSKDKDVDPDSPDLAPGNVKENGHSTPPSTDPTSPSNPSQNGSPTDGSIQSPSITVSGPDGTTIPHNKNDSQLSGTSQMDASSDQSTSLASSSNLSNTPSSASRPIPVPADAPPSHTILSNPNGVNTPNSANITTGESISTSNGGAGGKDKVRQLDVDDMIQRLLDVGYTGKVSKSLCLKNAEIVAICQAAREVFLNQPTLVELSPPVKIVGDVHGQYSDLIRLFEMCGFPPAANYLFLGDYVDRGKQSLETILLLLCYKIKYPENFFLLRGNHECANVTRVYGFYDECKRRCNIKTWKTFIDVFNSLPIAAIVASKIFCVHGGLSPSLHSMDDIKRIQRPTDVPDYGLLNDLLWSDPSDTALDWEENERGVSYCFGKAVINDFLVRYDMDLICRAHMVVEDGYEFWNDRTLVTVFSAPNYCGEFDNYGACMSVSEDLLCAFELLKPLDGAALRKEMTKAKRKSMLTAT</sequence>
<evidence type="ECO:0000256" key="8">
    <source>
        <dbReference type="RuleBase" id="RU004273"/>
    </source>
</evidence>
<dbReference type="InterPro" id="IPR004843">
    <property type="entry name" value="Calcineurin-like_PHP"/>
</dbReference>
<dbReference type="CDD" id="cd07414">
    <property type="entry name" value="MPP_PP1_PPKL"/>
    <property type="match status" value="1"/>
</dbReference>
<comment type="catalytic activity">
    <reaction evidence="7">
        <text>O-phospho-L-seryl-[protein] + H2O = L-seryl-[protein] + phosphate</text>
        <dbReference type="Rhea" id="RHEA:20629"/>
        <dbReference type="Rhea" id="RHEA-COMP:9863"/>
        <dbReference type="Rhea" id="RHEA-COMP:11604"/>
        <dbReference type="ChEBI" id="CHEBI:15377"/>
        <dbReference type="ChEBI" id="CHEBI:29999"/>
        <dbReference type="ChEBI" id="CHEBI:43474"/>
        <dbReference type="ChEBI" id="CHEBI:83421"/>
        <dbReference type="EC" id="3.1.3.16"/>
    </reaction>
</comment>
<feature type="compositionally biased region" description="Polar residues" evidence="9">
    <location>
        <begin position="53"/>
        <end position="69"/>
    </location>
</feature>
<dbReference type="GO" id="GO:0005737">
    <property type="term" value="C:cytoplasm"/>
    <property type="evidence" value="ECO:0007669"/>
    <property type="project" value="UniProtKB-SubCell"/>
</dbReference>
<comment type="similarity">
    <text evidence="6 7">Belongs to the PPP phosphatase family. PP-Z subfamily.</text>
</comment>
<gene>
    <name evidence="11" type="ORF">BJ322DRAFT_1121901</name>
</gene>
<dbReference type="SMART" id="SM00156">
    <property type="entry name" value="PP2Ac"/>
    <property type="match status" value="1"/>
</dbReference>
<name>A0A9P6HHS6_9AGAM</name>
<organism evidence="11 12">
    <name type="scientific">Thelephora terrestris</name>
    <dbReference type="NCBI Taxonomy" id="56493"/>
    <lineage>
        <taxon>Eukaryota</taxon>
        <taxon>Fungi</taxon>
        <taxon>Dikarya</taxon>
        <taxon>Basidiomycota</taxon>
        <taxon>Agaricomycotina</taxon>
        <taxon>Agaricomycetes</taxon>
        <taxon>Thelephorales</taxon>
        <taxon>Thelephoraceae</taxon>
        <taxon>Thelephora</taxon>
    </lineage>
</organism>
<feature type="compositionally biased region" description="Polar residues" evidence="9">
    <location>
        <begin position="77"/>
        <end position="92"/>
    </location>
</feature>
<dbReference type="EC" id="3.1.3.16" evidence="7 8"/>
<dbReference type="InterPro" id="IPR006186">
    <property type="entry name" value="Ser/Thr-sp_prot-phosphatase"/>
</dbReference>
<protein>
    <recommendedName>
        <fullName evidence="7 8">Serine/threonine-protein phosphatase</fullName>
        <ecNumber evidence="7 8">3.1.3.16</ecNumber>
    </recommendedName>
</protein>
<keyword evidence="2 7" id="KW-0479">Metal-binding</keyword>
<dbReference type="SUPFAM" id="SSF56300">
    <property type="entry name" value="Metallo-dependent phosphatases"/>
    <property type="match status" value="1"/>
</dbReference>
<proteinExistence type="inferred from homology"/>
<feature type="compositionally biased region" description="Low complexity" evidence="9">
    <location>
        <begin position="93"/>
        <end position="116"/>
    </location>
</feature>
<comment type="subcellular location">
    <subcellularLocation>
        <location evidence="7">Cytoplasm</location>
    </subcellularLocation>
</comment>
<dbReference type="PIRSF" id="PIRSF000909">
    <property type="entry name" value="PPPtase_PPZ"/>
    <property type="match status" value="1"/>
</dbReference>
<dbReference type="Pfam" id="PF16891">
    <property type="entry name" value="STPPase_N"/>
    <property type="match status" value="1"/>
</dbReference>
<keyword evidence="4 7" id="KW-0904">Protein phosphatase</keyword>
<keyword evidence="7" id="KW-0963">Cytoplasm</keyword>
<dbReference type="Gene3D" id="3.60.21.10">
    <property type="match status" value="1"/>
</dbReference>
<evidence type="ECO:0000256" key="3">
    <source>
        <dbReference type="ARBA" id="ARBA00022801"/>
    </source>
</evidence>
<dbReference type="AlphaFoldDB" id="A0A9P6HHS6"/>
<dbReference type="EMBL" id="WIUZ02000005">
    <property type="protein sequence ID" value="KAF9787159.1"/>
    <property type="molecule type" value="Genomic_DNA"/>
</dbReference>
<feature type="compositionally biased region" description="Polar residues" evidence="9">
    <location>
        <begin position="130"/>
        <end position="156"/>
    </location>
</feature>
<feature type="region of interest" description="Disordered" evidence="9">
    <location>
        <begin position="1"/>
        <end position="164"/>
    </location>
</feature>
<dbReference type="Proteomes" id="UP000736335">
    <property type="component" value="Unassembled WGS sequence"/>
</dbReference>
<feature type="domain" description="Serine/threonine specific protein phosphatases" evidence="10">
    <location>
        <begin position="283"/>
        <end position="288"/>
    </location>
</feature>
<dbReference type="InterPro" id="IPR011159">
    <property type="entry name" value="PPPtase_PPZ/Ppq1"/>
</dbReference>
<dbReference type="PANTHER" id="PTHR11668:SF484">
    <property type="entry name" value="SERINE_THREONINE-PROTEIN PHOSPHATASE PP-Z1-RELATED"/>
    <property type="match status" value="1"/>
</dbReference>
<dbReference type="FunFam" id="3.60.21.10:FF:000006">
    <property type="entry name" value="Serine/threonine-protein phosphatase"/>
    <property type="match status" value="1"/>
</dbReference>
<reference evidence="11" key="1">
    <citation type="journal article" date="2020" name="Nat. Commun.">
        <title>Large-scale genome sequencing of mycorrhizal fungi provides insights into the early evolution of symbiotic traits.</title>
        <authorList>
            <person name="Miyauchi S."/>
            <person name="Kiss E."/>
            <person name="Kuo A."/>
            <person name="Drula E."/>
            <person name="Kohler A."/>
            <person name="Sanchez-Garcia M."/>
            <person name="Morin E."/>
            <person name="Andreopoulos B."/>
            <person name="Barry K.W."/>
            <person name="Bonito G."/>
            <person name="Buee M."/>
            <person name="Carver A."/>
            <person name="Chen C."/>
            <person name="Cichocki N."/>
            <person name="Clum A."/>
            <person name="Culley D."/>
            <person name="Crous P.W."/>
            <person name="Fauchery L."/>
            <person name="Girlanda M."/>
            <person name="Hayes R.D."/>
            <person name="Keri Z."/>
            <person name="LaButti K."/>
            <person name="Lipzen A."/>
            <person name="Lombard V."/>
            <person name="Magnuson J."/>
            <person name="Maillard F."/>
            <person name="Murat C."/>
            <person name="Nolan M."/>
            <person name="Ohm R.A."/>
            <person name="Pangilinan J."/>
            <person name="Pereira M.F."/>
            <person name="Perotto S."/>
            <person name="Peter M."/>
            <person name="Pfister S."/>
            <person name="Riley R."/>
            <person name="Sitrit Y."/>
            <person name="Stielow J.B."/>
            <person name="Szollosi G."/>
            <person name="Zifcakova L."/>
            <person name="Stursova M."/>
            <person name="Spatafora J.W."/>
            <person name="Tedersoo L."/>
            <person name="Vaario L.M."/>
            <person name="Yamada A."/>
            <person name="Yan M."/>
            <person name="Wang P."/>
            <person name="Xu J."/>
            <person name="Bruns T."/>
            <person name="Baldrian P."/>
            <person name="Vilgalys R."/>
            <person name="Dunand C."/>
            <person name="Henrissat B."/>
            <person name="Grigoriev I.V."/>
            <person name="Hibbett D."/>
            <person name="Nagy L.G."/>
            <person name="Martin F.M."/>
        </authorList>
    </citation>
    <scope>NUCLEOTIDE SEQUENCE</scope>
    <source>
        <strain evidence="11">UH-Tt-Lm1</strain>
    </source>
</reference>
<evidence type="ECO:0000256" key="7">
    <source>
        <dbReference type="PIRNR" id="PIRNR000909"/>
    </source>
</evidence>
<evidence type="ECO:0000256" key="2">
    <source>
        <dbReference type="ARBA" id="ARBA00022723"/>
    </source>
</evidence>
<comment type="caution">
    <text evidence="11">The sequence shown here is derived from an EMBL/GenBank/DDBJ whole genome shotgun (WGS) entry which is preliminary data.</text>
</comment>
<keyword evidence="12" id="KW-1185">Reference proteome</keyword>
<evidence type="ECO:0000313" key="11">
    <source>
        <dbReference type="EMBL" id="KAF9787159.1"/>
    </source>
</evidence>
<dbReference type="GO" id="GO:0004722">
    <property type="term" value="F:protein serine/threonine phosphatase activity"/>
    <property type="evidence" value="ECO:0007669"/>
    <property type="project" value="UniProtKB-UniRule"/>
</dbReference>
<feature type="compositionally biased region" description="Low complexity" evidence="9">
    <location>
        <begin position="38"/>
        <end position="52"/>
    </location>
</feature>
<dbReference type="PANTHER" id="PTHR11668">
    <property type="entry name" value="SERINE/THREONINE PROTEIN PHOSPHATASE"/>
    <property type="match status" value="1"/>
</dbReference>
<comment type="catalytic activity">
    <reaction evidence="7 8">
        <text>O-phospho-L-threonyl-[protein] + H2O = L-threonyl-[protein] + phosphate</text>
        <dbReference type="Rhea" id="RHEA:47004"/>
        <dbReference type="Rhea" id="RHEA-COMP:11060"/>
        <dbReference type="Rhea" id="RHEA-COMP:11605"/>
        <dbReference type="ChEBI" id="CHEBI:15377"/>
        <dbReference type="ChEBI" id="CHEBI:30013"/>
        <dbReference type="ChEBI" id="CHEBI:43474"/>
        <dbReference type="ChEBI" id="CHEBI:61977"/>
        <dbReference type="EC" id="3.1.3.16"/>
    </reaction>
</comment>
<reference evidence="11" key="2">
    <citation type="submission" date="2020-11" db="EMBL/GenBank/DDBJ databases">
        <authorList>
            <consortium name="DOE Joint Genome Institute"/>
            <person name="Kuo A."/>
            <person name="Miyauchi S."/>
            <person name="Kiss E."/>
            <person name="Drula E."/>
            <person name="Kohler A."/>
            <person name="Sanchez-Garcia M."/>
            <person name="Andreopoulos B."/>
            <person name="Barry K.W."/>
            <person name="Bonito G."/>
            <person name="Buee M."/>
            <person name="Carver A."/>
            <person name="Chen C."/>
            <person name="Cichocki N."/>
            <person name="Clum A."/>
            <person name="Culley D."/>
            <person name="Crous P.W."/>
            <person name="Fauchery L."/>
            <person name="Girlanda M."/>
            <person name="Hayes R."/>
            <person name="Keri Z."/>
            <person name="Labutti K."/>
            <person name="Lipzen A."/>
            <person name="Lombard V."/>
            <person name="Magnuson J."/>
            <person name="Maillard F."/>
            <person name="Morin E."/>
            <person name="Murat C."/>
            <person name="Nolan M."/>
            <person name="Ohm R."/>
            <person name="Pangilinan J."/>
            <person name="Pereira M."/>
            <person name="Perotto S."/>
            <person name="Peter M."/>
            <person name="Riley R."/>
            <person name="Sitrit Y."/>
            <person name="Stielow B."/>
            <person name="Szollosi G."/>
            <person name="Zifcakova L."/>
            <person name="Stursova M."/>
            <person name="Spatafora J.W."/>
            <person name="Tedersoo L."/>
            <person name="Vaario L.-M."/>
            <person name="Yamada A."/>
            <person name="Yan M."/>
            <person name="Wang P."/>
            <person name="Xu J."/>
            <person name="Bruns T."/>
            <person name="Baldrian P."/>
            <person name="Vilgalys R."/>
            <person name="Henrissat B."/>
            <person name="Grigoriev I.V."/>
            <person name="Hibbett D."/>
            <person name="Nagy L.G."/>
            <person name="Martin F.M."/>
        </authorList>
    </citation>
    <scope>NUCLEOTIDE SEQUENCE</scope>
    <source>
        <strain evidence="11">UH-Tt-Lm1</strain>
    </source>
</reference>
<dbReference type="InterPro" id="IPR029052">
    <property type="entry name" value="Metallo-depent_PP-like"/>
</dbReference>
<keyword evidence="3 7" id="KW-0378">Hydrolase</keyword>
<evidence type="ECO:0000259" key="10">
    <source>
        <dbReference type="PROSITE" id="PS00125"/>
    </source>
</evidence>
<comment type="cofactor">
    <cofactor evidence="1 7">
        <name>Mn(2+)</name>
        <dbReference type="ChEBI" id="CHEBI:29035"/>
    </cofactor>
</comment>
<evidence type="ECO:0000256" key="1">
    <source>
        <dbReference type="ARBA" id="ARBA00001936"/>
    </source>
</evidence>
<dbReference type="Pfam" id="PF00149">
    <property type="entry name" value="Metallophos"/>
    <property type="match status" value="1"/>
</dbReference>
<evidence type="ECO:0000256" key="6">
    <source>
        <dbReference type="ARBA" id="ARBA00029458"/>
    </source>
</evidence>
<keyword evidence="5 7" id="KW-0464">Manganese</keyword>
<dbReference type="GO" id="GO:0005634">
    <property type="term" value="C:nucleus"/>
    <property type="evidence" value="ECO:0007669"/>
    <property type="project" value="TreeGrafter"/>
</dbReference>
<evidence type="ECO:0000256" key="4">
    <source>
        <dbReference type="ARBA" id="ARBA00022912"/>
    </source>
</evidence>
<dbReference type="OrthoDB" id="1930084at2759"/>
<dbReference type="InterPro" id="IPR050341">
    <property type="entry name" value="PP1_catalytic_subunit"/>
</dbReference>
<accession>A0A9P6HHS6</accession>
<dbReference type="GO" id="GO:0046872">
    <property type="term" value="F:metal ion binding"/>
    <property type="evidence" value="ECO:0007669"/>
    <property type="project" value="UniProtKB-UniRule"/>
</dbReference>
<evidence type="ECO:0000313" key="12">
    <source>
        <dbReference type="Proteomes" id="UP000736335"/>
    </source>
</evidence>
<evidence type="ECO:0000256" key="5">
    <source>
        <dbReference type="ARBA" id="ARBA00023211"/>
    </source>
</evidence>